<sequence>MTAPLSLYWWNDAMNFGDDLSREIVAHVSGRTVDWAQKPRADMVAIGSVLQGVRRQFKDGPPKGKKIRVWGTGLMHPVPTDFLPHVRMHLVRGPITATLLGLDHDRFGDPGLLASDTFGDQGTRRDRIGFIPHINHVDDPMVAEVLAAEPRLFLIDPRRPARAVVAEIATCAHVVSSSLHGLVVADSYGVPNTWLDPTGIHTNAALKFYDYAAGIERPLAPPLKLGDLPGILGRLKDRPLAYLDGIEKARDALRMSFPAALRADAPAMAG</sequence>
<evidence type="ECO:0000313" key="2">
    <source>
        <dbReference type="EMBL" id="MBV7379472.1"/>
    </source>
</evidence>
<dbReference type="Pfam" id="PF04230">
    <property type="entry name" value="PS_pyruv_trans"/>
    <property type="match status" value="1"/>
</dbReference>
<accession>A0ABS6T532</accession>
<dbReference type="InterPro" id="IPR007345">
    <property type="entry name" value="Polysacch_pyruvyl_Trfase"/>
</dbReference>
<evidence type="ECO:0000313" key="3">
    <source>
        <dbReference type="Proteomes" id="UP000756530"/>
    </source>
</evidence>
<protein>
    <submittedName>
        <fullName evidence="2">Polysaccharide pyruvyl transferase family protein</fullName>
    </submittedName>
</protein>
<keyword evidence="3" id="KW-1185">Reference proteome</keyword>
<keyword evidence="2" id="KW-0808">Transferase</keyword>
<comment type="caution">
    <text evidence="2">The sequence shown here is derived from an EMBL/GenBank/DDBJ whole genome shotgun (WGS) entry which is preliminary data.</text>
</comment>
<dbReference type="Proteomes" id="UP000756530">
    <property type="component" value="Unassembled WGS sequence"/>
</dbReference>
<dbReference type="EMBL" id="JAHUZE010000002">
    <property type="protein sequence ID" value="MBV7379472.1"/>
    <property type="molecule type" value="Genomic_DNA"/>
</dbReference>
<reference evidence="2 3" key="1">
    <citation type="submission" date="2021-05" db="EMBL/GenBank/DDBJ databases">
        <title>Culturable bacteria isolated from Daya Bay.</title>
        <authorList>
            <person name="Zheng W."/>
            <person name="Yu S."/>
            <person name="Huang Y."/>
        </authorList>
    </citation>
    <scope>NUCLEOTIDE SEQUENCE [LARGE SCALE GENOMIC DNA]</scope>
    <source>
        <strain evidence="2 3">DP4N28-5</strain>
    </source>
</reference>
<feature type="domain" description="Polysaccharide pyruvyl transferase" evidence="1">
    <location>
        <begin position="125"/>
        <end position="196"/>
    </location>
</feature>
<evidence type="ECO:0000259" key="1">
    <source>
        <dbReference type="Pfam" id="PF04230"/>
    </source>
</evidence>
<gene>
    <name evidence="2" type="ORF">KJP28_11080</name>
</gene>
<dbReference type="GO" id="GO:0016740">
    <property type="term" value="F:transferase activity"/>
    <property type="evidence" value="ECO:0007669"/>
    <property type="project" value="UniProtKB-KW"/>
</dbReference>
<name>A0ABS6T532_9RHOB</name>
<dbReference type="RefSeq" id="WP_218392596.1">
    <property type="nucleotide sequence ID" value="NZ_JAHUZE010000002.1"/>
</dbReference>
<proteinExistence type="predicted"/>
<organism evidence="2 3">
    <name type="scientific">Maritimibacter dapengensis</name>
    <dbReference type="NCBI Taxonomy" id="2836868"/>
    <lineage>
        <taxon>Bacteria</taxon>
        <taxon>Pseudomonadati</taxon>
        <taxon>Pseudomonadota</taxon>
        <taxon>Alphaproteobacteria</taxon>
        <taxon>Rhodobacterales</taxon>
        <taxon>Roseobacteraceae</taxon>
        <taxon>Maritimibacter</taxon>
    </lineage>
</organism>